<dbReference type="InterPro" id="IPR036328">
    <property type="entry name" value="MliC_sf"/>
</dbReference>
<evidence type="ECO:0000313" key="7">
    <source>
        <dbReference type="EMBL" id="MBB5746981.1"/>
    </source>
</evidence>
<sequence>MIRSDRLIAIALVALLAACDQSPEAPVQPPVEPSAPVLTAAAVAYECESGKTVAVQYPDLQSAVVTYEGEVYQTRSVEAASGARYSGSGVQWWTTSRDGIETGTLGRVSATDGGVSAILERCSRALPPSPSTIAATATPAPCRAADLKLSSEGGDAGAGNRLATVGVQNIGAQPCGLTGYPTVALLDAIQQPITTVRSEQDTGSYLRSGSAPMLVRLAPQAKGYFDLAWTVVPDKTQGQTTCPAAMGVRVTPPADTRSVDLAQQLGPCGGRVKVSPFRAVQEPAPAP</sequence>
<keyword evidence="1" id="KW-0732">Signal</keyword>
<evidence type="ECO:0000259" key="5">
    <source>
        <dbReference type="Pfam" id="PF09864"/>
    </source>
</evidence>
<dbReference type="InterPro" id="IPR018660">
    <property type="entry name" value="MliC"/>
</dbReference>
<keyword evidence="4" id="KW-0449">Lipoprotein</keyword>
<evidence type="ECO:0000259" key="6">
    <source>
        <dbReference type="Pfam" id="PF14016"/>
    </source>
</evidence>
<protein>
    <submittedName>
        <fullName evidence="7">Membrane-bound inhibitor of C-type lysozyme</fullName>
    </submittedName>
</protein>
<name>A0A7W9FF06_9CAUL</name>
<feature type="domain" description="C-type lysozyme inhibitor" evidence="5">
    <location>
        <begin position="45"/>
        <end position="96"/>
    </location>
</feature>
<dbReference type="Pfam" id="PF14016">
    <property type="entry name" value="DUF4232"/>
    <property type="match status" value="1"/>
</dbReference>
<dbReference type="AlphaFoldDB" id="A0A7W9FF06"/>
<organism evidence="7 8">
    <name type="scientific">Brevundimonas variabilis</name>
    <dbReference type="NCBI Taxonomy" id="74312"/>
    <lineage>
        <taxon>Bacteria</taxon>
        <taxon>Pseudomonadati</taxon>
        <taxon>Pseudomonadota</taxon>
        <taxon>Alphaproteobacteria</taxon>
        <taxon>Caulobacterales</taxon>
        <taxon>Caulobacteraceae</taxon>
        <taxon>Brevundimonas</taxon>
    </lineage>
</organism>
<keyword evidence="2" id="KW-0472">Membrane</keyword>
<dbReference type="Proteomes" id="UP000545037">
    <property type="component" value="Unassembled WGS sequence"/>
</dbReference>
<feature type="domain" description="DUF4232" evidence="6">
    <location>
        <begin position="142"/>
        <end position="277"/>
    </location>
</feature>
<keyword evidence="8" id="KW-1185">Reference proteome</keyword>
<dbReference type="InterPro" id="IPR025326">
    <property type="entry name" value="DUF4232"/>
</dbReference>
<evidence type="ECO:0000256" key="3">
    <source>
        <dbReference type="ARBA" id="ARBA00023139"/>
    </source>
</evidence>
<dbReference type="SUPFAM" id="SSF141488">
    <property type="entry name" value="YdhA-like"/>
    <property type="match status" value="1"/>
</dbReference>
<evidence type="ECO:0000256" key="2">
    <source>
        <dbReference type="ARBA" id="ARBA00023136"/>
    </source>
</evidence>
<accession>A0A7W9FF06</accession>
<comment type="caution">
    <text evidence="7">The sequence shown here is derived from an EMBL/GenBank/DDBJ whole genome shotgun (WGS) entry which is preliminary data.</text>
</comment>
<keyword evidence="3" id="KW-0564">Palmitate</keyword>
<evidence type="ECO:0000256" key="4">
    <source>
        <dbReference type="ARBA" id="ARBA00023288"/>
    </source>
</evidence>
<gene>
    <name evidence="7" type="ORF">GGR13_002588</name>
</gene>
<proteinExistence type="predicted"/>
<evidence type="ECO:0000256" key="1">
    <source>
        <dbReference type="ARBA" id="ARBA00022729"/>
    </source>
</evidence>
<dbReference type="RefSeq" id="WP_183213938.1">
    <property type="nucleotide sequence ID" value="NZ_JACHOR010000004.1"/>
</dbReference>
<dbReference type="Pfam" id="PF09864">
    <property type="entry name" value="MliC"/>
    <property type="match status" value="1"/>
</dbReference>
<dbReference type="EMBL" id="JACHOR010000004">
    <property type="protein sequence ID" value="MBB5746981.1"/>
    <property type="molecule type" value="Genomic_DNA"/>
</dbReference>
<reference evidence="7 8" key="1">
    <citation type="submission" date="2020-08" db="EMBL/GenBank/DDBJ databases">
        <title>Genomic Encyclopedia of Type Strains, Phase IV (KMG-IV): sequencing the most valuable type-strain genomes for metagenomic binning, comparative biology and taxonomic classification.</title>
        <authorList>
            <person name="Goeker M."/>
        </authorList>
    </citation>
    <scope>NUCLEOTIDE SEQUENCE [LARGE SCALE GENOMIC DNA]</scope>
    <source>
        <strain evidence="7 8">DSM 4737</strain>
    </source>
</reference>
<dbReference type="PROSITE" id="PS51257">
    <property type="entry name" value="PROKAR_LIPOPROTEIN"/>
    <property type="match status" value="1"/>
</dbReference>
<dbReference type="Gene3D" id="2.40.128.200">
    <property type="match status" value="1"/>
</dbReference>
<evidence type="ECO:0000313" key="8">
    <source>
        <dbReference type="Proteomes" id="UP000545037"/>
    </source>
</evidence>